<dbReference type="InterPro" id="IPR028259">
    <property type="entry name" value="AP2-like_int_N"/>
</dbReference>
<dbReference type="Gene3D" id="1.10.443.10">
    <property type="entry name" value="Intergrase catalytic core"/>
    <property type="match status" value="1"/>
</dbReference>
<reference evidence="6 7" key="1">
    <citation type="submission" date="2019-11" db="EMBL/GenBank/DDBJ databases">
        <title>Draft genome sequence of 12 host-associated Lactobacillus reuteri rodent strains.</title>
        <authorList>
            <person name="Zhang S."/>
            <person name="Ozcam M."/>
            <person name="Van Pijkeren J.P."/>
        </authorList>
    </citation>
    <scope>NUCLEOTIDE SEQUENCE [LARGE SCALE GENOMIC DNA]</scope>
    <source>
        <strain evidence="6 7">N4I</strain>
    </source>
</reference>
<dbReference type="GO" id="GO:0015074">
    <property type="term" value="P:DNA integration"/>
    <property type="evidence" value="ECO:0007669"/>
    <property type="project" value="UniProtKB-KW"/>
</dbReference>
<dbReference type="InterPro" id="IPR011010">
    <property type="entry name" value="DNA_brk_join_enz"/>
</dbReference>
<sequence>MAYYCKRGKTWQARVSWYEDGKRKYKTKSGFSTKALAKKWSIEAERKLSLGINIEKKTSLIEYYDHWVETYKKPKVAPITYKRYEFTRTALENFFHDIEFKKITRSLYQKFINEYGHNHAPHTVKEVNNIVRACVRSAILDDYLVKDFTQNVTLVANEDKKIKVDYLNLKEIKQLLKATTKDIDSHSAYSSRYMIATAIYTGMRLSEIQALTWNDIDWLHQTINVNKSWNMYTRTFKPTKNKSSNRVIKVNQELLRLLSQLKQRHISNMVFMTQFGTIPTSNAVNKVLRNILADLKIKRKNFHFHSLRHSHVALLLANGIDLYAISKRLGHSDIRTTSNTYAYLIDEYKKKTDDQITSALDKTFNFGEH</sequence>
<evidence type="ECO:0000313" key="6">
    <source>
        <dbReference type="EMBL" id="MRG89128.1"/>
    </source>
</evidence>
<feature type="domain" description="Tyr recombinase" evidence="5">
    <location>
        <begin position="162"/>
        <end position="354"/>
    </location>
</feature>
<dbReference type="AlphaFoldDB" id="A0A7X2KGU6"/>
<evidence type="ECO:0000259" key="5">
    <source>
        <dbReference type="PROSITE" id="PS51898"/>
    </source>
</evidence>
<dbReference type="EMBL" id="WJND01000004">
    <property type="protein sequence ID" value="MRG89128.1"/>
    <property type="molecule type" value="Genomic_DNA"/>
</dbReference>
<dbReference type="PANTHER" id="PTHR30349:SF64">
    <property type="entry name" value="PROPHAGE INTEGRASE INTD-RELATED"/>
    <property type="match status" value="1"/>
</dbReference>
<dbReference type="InterPro" id="IPR050090">
    <property type="entry name" value="Tyrosine_recombinase_XerCD"/>
</dbReference>
<evidence type="ECO:0000256" key="2">
    <source>
        <dbReference type="ARBA" id="ARBA00022908"/>
    </source>
</evidence>
<dbReference type="RefSeq" id="WP_153703910.1">
    <property type="nucleotide sequence ID" value="NZ_WJND01000004.1"/>
</dbReference>
<dbReference type="CDD" id="cd01189">
    <property type="entry name" value="INT_ICEBs1_C_like"/>
    <property type="match status" value="1"/>
</dbReference>
<evidence type="ECO:0000256" key="1">
    <source>
        <dbReference type="ARBA" id="ARBA00008857"/>
    </source>
</evidence>
<dbReference type="PROSITE" id="PS51898">
    <property type="entry name" value="TYR_RECOMBINASE"/>
    <property type="match status" value="1"/>
</dbReference>
<dbReference type="InterPro" id="IPR002104">
    <property type="entry name" value="Integrase_catalytic"/>
</dbReference>
<evidence type="ECO:0000313" key="7">
    <source>
        <dbReference type="Proteomes" id="UP000460207"/>
    </source>
</evidence>
<dbReference type="InterPro" id="IPR004107">
    <property type="entry name" value="Integrase_SAM-like_N"/>
</dbReference>
<comment type="similarity">
    <text evidence="1">Belongs to the 'phage' integrase family.</text>
</comment>
<dbReference type="GO" id="GO:0003677">
    <property type="term" value="F:DNA binding"/>
    <property type="evidence" value="ECO:0007669"/>
    <property type="project" value="UniProtKB-KW"/>
</dbReference>
<gene>
    <name evidence="6" type="ORF">GIX76_03870</name>
</gene>
<keyword evidence="2" id="KW-0229">DNA integration</keyword>
<accession>A0A7X2KGU6</accession>
<dbReference type="PANTHER" id="PTHR30349">
    <property type="entry name" value="PHAGE INTEGRASE-RELATED"/>
    <property type="match status" value="1"/>
</dbReference>
<protein>
    <submittedName>
        <fullName evidence="6">Tyrosine-type recombinase/integrase</fullName>
    </submittedName>
</protein>
<evidence type="ECO:0000256" key="4">
    <source>
        <dbReference type="ARBA" id="ARBA00023172"/>
    </source>
</evidence>
<organism evidence="6 7">
    <name type="scientific">Limosilactobacillus reuteri</name>
    <name type="common">Lactobacillus reuteri</name>
    <dbReference type="NCBI Taxonomy" id="1598"/>
    <lineage>
        <taxon>Bacteria</taxon>
        <taxon>Bacillati</taxon>
        <taxon>Bacillota</taxon>
        <taxon>Bacilli</taxon>
        <taxon>Lactobacillales</taxon>
        <taxon>Lactobacillaceae</taxon>
        <taxon>Limosilactobacillus</taxon>
    </lineage>
</organism>
<keyword evidence="3" id="KW-0238">DNA-binding</keyword>
<comment type="caution">
    <text evidence="6">The sequence shown here is derived from an EMBL/GenBank/DDBJ whole genome shotgun (WGS) entry which is preliminary data.</text>
</comment>
<dbReference type="Pfam" id="PF00589">
    <property type="entry name" value="Phage_integrase"/>
    <property type="match status" value="1"/>
</dbReference>
<name>A0A7X2KGU6_LIMRT</name>
<dbReference type="Pfam" id="PF14659">
    <property type="entry name" value="Phage_int_SAM_3"/>
    <property type="match status" value="1"/>
</dbReference>
<dbReference type="InterPro" id="IPR010998">
    <property type="entry name" value="Integrase_recombinase_N"/>
</dbReference>
<dbReference type="Pfam" id="PF14657">
    <property type="entry name" value="Arm-DNA-bind_4"/>
    <property type="match status" value="1"/>
</dbReference>
<dbReference type="InterPro" id="IPR013762">
    <property type="entry name" value="Integrase-like_cat_sf"/>
</dbReference>
<dbReference type="Gene3D" id="1.10.150.130">
    <property type="match status" value="1"/>
</dbReference>
<dbReference type="SUPFAM" id="SSF56349">
    <property type="entry name" value="DNA breaking-rejoining enzymes"/>
    <property type="match status" value="1"/>
</dbReference>
<proteinExistence type="inferred from homology"/>
<dbReference type="Proteomes" id="UP000460207">
    <property type="component" value="Unassembled WGS sequence"/>
</dbReference>
<keyword evidence="4" id="KW-0233">DNA recombination</keyword>
<dbReference type="GO" id="GO:0006310">
    <property type="term" value="P:DNA recombination"/>
    <property type="evidence" value="ECO:0007669"/>
    <property type="project" value="UniProtKB-KW"/>
</dbReference>
<evidence type="ECO:0000256" key="3">
    <source>
        <dbReference type="ARBA" id="ARBA00023125"/>
    </source>
</evidence>